<dbReference type="PANTHER" id="PTHR23085">
    <property type="entry name" value="GH28348P"/>
    <property type="match status" value="1"/>
</dbReference>
<keyword evidence="14" id="KW-1185">Reference proteome</keyword>
<name>A0ABY6LRQ7_9ARAC</name>
<feature type="transmembrane region" description="Helical" evidence="12">
    <location>
        <begin position="591"/>
        <end position="610"/>
    </location>
</feature>
<evidence type="ECO:0000256" key="5">
    <source>
        <dbReference type="ARBA" id="ARBA00022475"/>
    </source>
</evidence>
<feature type="compositionally biased region" description="Pro residues" evidence="11">
    <location>
        <begin position="391"/>
        <end position="401"/>
    </location>
</feature>
<protein>
    <submittedName>
        <fullName evidence="13">JPH3</fullName>
    </submittedName>
</protein>
<keyword evidence="8" id="KW-0256">Endoplasmic reticulum</keyword>
<evidence type="ECO:0000313" key="13">
    <source>
        <dbReference type="EMBL" id="UYV83766.1"/>
    </source>
</evidence>
<evidence type="ECO:0000256" key="11">
    <source>
        <dbReference type="SAM" id="MobiDB-lite"/>
    </source>
</evidence>
<dbReference type="InterPro" id="IPR003409">
    <property type="entry name" value="MORN"/>
</dbReference>
<comment type="subcellular location">
    <subcellularLocation>
        <location evidence="3">Cell membrane</location>
    </subcellularLocation>
    <subcellularLocation>
        <location evidence="2">Endomembrane system</location>
        <topology evidence="2">Peripheral membrane protein</topology>
    </subcellularLocation>
    <subcellularLocation>
        <location evidence="1">Endoplasmic reticulum membrane</location>
        <topology evidence="1">Single-pass type IV membrane protein</topology>
    </subcellularLocation>
</comment>
<evidence type="ECO:0000256" key="4">
    <source>
        <dbReference type="ARBA" id="ARBA00008599"/>
    </source>
</evidence>
<dbReference type="Pfam" id="PF02493">
    <property type="entry name" value="MORN"/>
    <property type="match status" value="3"/>
</dbReference>
<keyword evidence="5" id="KW-1003">Cell membrane</keyword>
<evidence type="ECO:0000256" key="2">
    <source>
        <dbReference type="ARBA" id="ARBA00004184"/>
    </source>
</evidence>
<evidence type="ECO:0000313" key="14">
    <source>
        <dbReference type="Proteomes" id="UP001235939"/>
    </source>
</evidence>
<evidence type="ECO:0000256" key="7">
    <source>
        <dbReference type="ARBA" id="ARBA00022737"/>
    </source>
</evidence>
<evidence type="ECO:0000256" key="9">
    <source>
        <dbReference type="ARBA" id="ARBA00022989"/>
    </source>
</evidence>
<dbReference type="EMBL" id="CP092886">
    <property type="protein sequence ID" value="UYV83766.1"/>
    <property type="molecule type" value="Genomic_DNA"/>
</dbReference>
<dbReference type="Gene3D" id="2.20.110.10">
    <property type="entry name" value="Histone H3 K4-specific methyltransferase SET7/9 N-terminal domain"/>
    <property type="match status" value="1"/>
</dbReference>
<feature type="region of interest" description="Disordered" evidence="11">
    <location>
        <begin position="47"/>
        <end position="69"/>
    </location>
</feature>
<dbReference type="PANTHER" id="PTHR23085:SF16">
    <property type="entry name" value="GH28348P"/>
    <property type="match status" value="1"/>
</dbReference>
<feature type="region of interest" description="Disordered" evidence="11">
    <location>
        <begin position="116"/>
        <end position="135"/>
    </location>
</feature>
<proteinExistence type="inferred from homology"/>
<dbReference type="SMART" id="SM00698">
    <property type="entry name" value="MORN"/>
    <property type="match status" value="3"/>
</dbReference>
<evidence type="ECO:0000256" key="10">
    <source>
        <dbReference type="ARBA" id="ARBA00023136"/>
    </source>
</evidence>
<evidence type="ECO:0000256" key="6">
    <source>
        <dbReference type="ARBA" id="ARBA00022692"/>
    </source>
</evidence>
<comment type="similarity">
    <text evidence="4">Belongs to the junctophilin family.</text>
</comment>
<sequence length="611" mass="67039">MAPESCKSPTPPARASIYQGQWMRGMRHGLGVRTSAPYGVAIQAKVPQPAAGSVQSLSSDNPEHKPEDFRGGFVLKARSDQPPARRRSLVEKSSNLKETILLGLRLKKLRSTGDLERRGMMRGGSGSTLSSAASSESGQVVSASLYGTEDSFVSQDEVLDPTVTETYLGEWKNDRRCGFGVAQRSDGLKYEGEWCNNKKYGYGVTTFRDGTKEEGKYKNNVLVTSGKKRHLFVLRSSKFKERVETAVASAVDASNKALAKAEIALLRTGNSKAKAELADQYAARAREDADLARLVARQFAPEIYPQVVPENVRKKHEKQNSVEMGRPAPQHHAAHLGPALPPPQPHPATTMPIVHSPPANAPISKSNNIAPRPHFDDTIPNSVSNKAPIAPIEPEPHPAPPHTMRRNPSMARSSNEPFQQVVDDHFDHYMRHKGPRVPVKAAPNLRPPMGFSPESTVVIEEVEESPSPCRPARRSTLVVDQPSAHRTASLYMKPSTSRQAPPTRKMGGAGGGPGASFGGATMKRKKSLPDINANKASTSAKVMPREEISVLSSQRREEVRRQQEMEERLRANPFLYVCNPNVKAWISRQKLVILVLLINIALGFLFFRLLA</sequence>
<feature type="region of interest" description="Disordered" evidence="11">
    <location>
        <begin position="463"/>
        <end position="513"/>
    </location>
</feature>
<organism evidence="13 14">
    <name type="scientific">Cordylochernes scorpioides</name>
    <dbReference type="NCBI Taxonomy" id="51811"/>
    <lineage>
        <taxon>Eukaryota</taxon>
        <taxon>Metazoa</taxon>
        <taxon>Ecdysozoa</taxon>
        <taxon>Arthropoda</taxon>
        <taxon>Chelicerata</taxon>
        <taxon>Arachnida</taxon>
        <taxon>Pseudoscorpiones</taxon>
        <taxon>Cheliferoidea</taxon>
        <taxon>Chernetidae</taxon>
        <taxon>Cordylochernes</taxon>
    </lineage>
</organism>
<evidence type="ECO:0000256" key="3">
    <source>
        <dbReference type="ARBA" id="ARBA00004236"/>
    </source>
</evidence>
<dbReference type="InterPro" id="IPR017191">
    <property type="entry name" value="Junctophilin"/>
</dbReference>
<evidence type="ECO:0000256" key="8">
    <source>
        <dbReference type="ARBA" id="ARBA00022824"/>
    </source>
</evidence>
<keyword evidence="9 12" id="KW-1133">Transmembrane helix</keyword>
<feature type="compositionally biased region" description="Low complexity" evidence="11">
    <location>
        <begin position="327"/>
        <end position="338"/>
    </location>
</feature>
<evidence type="ECO:0000256" key="1">
    <source>
        <dbReference type="ARBA" id="ARBA00004163"/>
    </source>
</evidence>
<dbReference type="SUPFAM" id="SSF82185">
    <property type="entry name" value="Histone H3 K4-specific methyltransferase SET7/9 N-terminal domain"/>
    <property type="match status" value="1"/>
</dbReference>
<dbReference type="Proteomes" id="UP001235939">
    <property type="component" value="Chromosome X"/>
</dbReference>
<keyword evidence="10 12" id="KW-0472">Membrane</keyword>
<gene>
    <name evidence="13" type="ORF">LAZ67_X000058</name>
</gene>
<keyword evidence="6 12" id="KW-0812">Transmembrane</keyword>
<accession>A0ABY6LRQ7</accession>
<reference evidence="13 14" key="1">
    <citation type="submission" date="2022-03" db="EMBL/GenBank/DDBJ databases">
        <title>A chromosomal length assembly of Cordylochernes scorpioides.</title>
        <authorList>
            <person name="Zeh D."/>
            <person name="Zeh J."/>
        </authorList>
    </citation>
    <scope>NUCLEOTIDE SEQUENCE [LARGE SCALE GENOMIC DNA]</scope>
    <source>
        <strain evidence="13">IN4F17</strain>
        <tissue evidence="13">Whole Body</tissue>
    </source>
</reference>
<feature type="region of interest" description="Disordered" evidence="11">
    <location>
        <begin position="311"/>
        <end position="415"/>
    </location>
</feature>
<keyword evidence="7" id="KW-0677">Repeat</keyword>
<evidence type="ECO:0000256" key="12">
    <source>
        <dbReference type="SAM" id="Phobius"/>
    </source>
</evidence>